<reference evidence="2" key="1">
    <citation type="journal article" date="2014" name="Front. Microbiol.">
        <title>High frequency of phylogenetically diverse reductive dehalogenase-homologous genes in deep subseafloor sedimentary metagenomes.</title>
        <authorList>
            <person name="Kawai M."/>
            <person name="Futagami T."/>
            <person name="Toyoda A."/>
            <person name="Takaki Y."/>
            <person name="Nishi S."/>
            <person name="Hori S."/>
            <person name="Arai W."/>
            <person name="Tsubouchi T."/>
            <person name="Morono Y."/>
            <person name="Uchiyama I."/>
            <person name="Ito T."/>
            <person name="Fujiyama A."/>
            <person name="Inagaki F."/>
            <person name="Takami H."/>
        </authorList>
    </citation>
    <scope>NUCLEOTIDE SEQUENCE</scope>
    <source>
        <strain evidence="2">Expedition CK06-06</strain>
    </source>
</reference>
<gene>
    <name evidence="2" type="ORF">S12H4_50523</name>
</gene>
<accession>X1VH60</accession>
<feature type="region of interest" description="Disordered" evidence="1">
    <location>
        <begin position="1"/>
        <end position="46"/>
    </location>
</feature>
<evidence type="ECO:0000256" key="1">
    <source>
        <dbReference type="SAM" id="MobiDB-lite"/>
    </source>
</evidence>
<dbReference type="AlphaFoldDB" id="X1VH60"/>
<organism evidence="2">
    <name type="scientific">marine sediment metagenome</name>
    <dbReference type="NCBI Taxonomy" id="412755"/>
    <lineage>
        <taxon>unclassified sequences</taxon>
        <taxon>metagenomes</taxon>
        <taxon>ecological metagenomes</taxon>
    </lineage>
</organism>
<dbReference type="EMBL" id="BARW01031825">
    <property type="protein sequence ID" value="GAJ06615.1"/>
    <property type="molecule type" value="Genomic_DNA"/>
</dbReference>
<protein>
    <submittedName>
        <fullName evidence="2">Uncharacterized protein</fullName>
    </submittedName>
</protein>
<feature type="compositionally biased region" description="Basic and acidic residues" evidence="1">
    <location>
        <begin position="16"/>
        <end position="27"/>
    </location>
</feature>
<sequence>MTRKQTPDIMGTLLGDKPETKIKEKKTTTPAKKNNKPMPVQVESEA</sequence>
<comment type="caution">
    <text evidence="2">The sequence shown here is derived from an EMBL/GenBank/DDBJ whole genome shotgun (WGS) entry which is preliminary data.</text>
</comment>
<feature type="compositionally biased region" description="Low complexity" evidence="1">
    <location>
        <begin position="28"/>
        <end position="39"/>
    </location>
</feature>
<evidence type="ECO:0000313" key="2">
    <source>
        <dbReference type="EMBL" id="GAJ06615.1"/>
    </source>
</evidence>
<proteinExistence type="predicted"/>
<name>X1VH60_9ZZZZ</name>
<feature type="non-terminal residue" evidence="2">
    <location>
        <position position="46"/>
    </location>
</feature>